<evidence type="ECO:0000313" key="2">
    <source>
        <dbReference type="EMBL" id="GAB58513.1"/>
    </source>
</evidence>
<dbReference type="RefSeq" id="WP_008220248.1">
    <property type="nucleotide sequence ID" value="NZ_BAFK01000006.1"/>
</dbReference>
<dbReference type="InterPro" id="IPR011990">
    <property type="entry name" value="TPR-like_helical_dom_sf"/>
</dbReference>
<dbReference type="SMART" id="SM00028">
    <property type="entry name" value="TPR"/>
    <property type="match status" value="3"/>
</dbReference>
<feature type="signal peptide" evidence="1">
    <location>
        <begin position="1"/>
        <end position="23"/>
    </location>
</feature>
<proteinExistence type="predicted"/>
<dbReference type="AlphaFoldDB" id="I1DWT5"/>
<evidence type="ECO:0000256" key="1">
    <source>
        <dbReference type="SAM" id="SignalP"/>
    </source>
</evidence>
<dbReference type="STRING" id="562729.RNAN_1486"/>
<accession>I1DWT5</accession>
<sequence>MRGDTLWRTLFSGLLLLSSAVQANNAGLASQIEAFWQANDYAAAKALLAPLVTKQSKDAQLLALLGRTEAGLQQMERAEELLAKAVKYDANNADYQHWYATASCNLAASASMFSALGYAKRCKKAYQTALKLAPANPRSYIALGSFLAQAPGIAGGDKAQALALAQQLKQLDEVQGWLLQLRLTEFSDDAAFVQFLAEAKPLQQRPEAYFQRAMQLTAQEHYPAAIALLQQAIQQAAVDDDAKASIAESHYQLARCAVLGKTAISEGIAAMQHYLQHEPEADRLDWAKFRLAQLYLLSDQTAKAKAITQPLLASTNDDKLKAELKKLL</sequence>
<name>I1DWT5_9GAMM</name>
<comment type="caution">
    <text evidence="2">The sequence shown here is derived from an EMBL/GenBank/DDBJ whole genome shotgun (WGS) entry which is preliminary data.</text>
</comment>
<feature type="chain" id="PRO_5003639563" description="Tetratricopeptide repeat protein" evidence="1">
    <location>
        <begin position="24"/>
        <end position="328"/>
    </location>
</feature>
<keyword evidence="1" id="KW-0732">Signal</keyword>
<organism evidence="2 3">
    <name type="scientific">Rheinheimera nanhaiensis E407-8</name>
    <dbReference type="NCBI Taxonomy" id="562729"/>
    <lineage>
        <taxon>Bacteria</taxon>
        <taxon>Pseudomonadati</taxon>
        <taxon>Pseudomonadota</taxon>
        <taxon>Gammaproteobacteria</taxon>
        <taxon>Chromatiales</taxon>
        <taxon>Chromatiaceae</taxon>
        <taxon>Rheinheimera</taxon>
    </lineage>
</organism>
<gene>
    <name evidence="2" type="ORF">RNAN_1486</name>
</gene>
<dbReference type="SUPFAM" id="SSF48452">
    <property type="entry name" value="TPR-like"/>
    <property type="match status" value="2"/>
</dbReference>
<evidence type="ECO:0008006" key="4">
    <source>
        <dbReference type="Google" id="ProtNLM"/>
    </source>
</evidence>
<dbReference type="InterPro" id="IPR019734">
    <property type="entry name" value="TPR_rpt"/>
</dbReference>
<protein>
    <recommendedName>
        <fullName evidence="4">Tetratricopeptide repeat protein</fullName>
    </recommendedName>
</protein>
<evidence type="ECO:0000313" key="3">
    <source>
        <dbReference type="Proteomes" id="UP000004374"/>
    </source>
</evidence>
<dbReference type="OrthoDB" id="192575at2"/>
<keyword evidence="3" id="KW-1185">Reference proteome</keyword>
<reference evidence="2 3" key="1">
    <citation type="journal article" date="2012" name="J. Bacteriol.">
        <title>Genome Sequence of the Protease-Producing Bacterium Rheinheimera nanhaiensis E407-8T, Isolated from Deep-Sea Sediment of the South China Sea.</title>
        <authorList>
            <person name="Zhang X.-Y."/>
            <person name="Zhang Y.-J."/>
            <person name="Qin Q.-L."/>
            <person name="Xie B.-B."/>
            <person name="Chen X.-L."/>
            <person name="Zhou B.-C."/>
            <person name="Zhang Y.-Z."/>
        </authorList>
    </citation>
    <scope>NUCLEOTIDE SEQUENCE [LARGE SCALE GENOMIC DNA]</scope>
    <source>
        <strain evidence="2 3">E407-8</strain>
    </source>
</reference>
<dbReference type="Proteomes" id="UP000004374">
    <property type="component" value="Unassembled WGS sequence"/>
</dbReference>
<dbReference type="Gene3D" id="1.25.40.10">
    <property type="entry name" value="Tetratricopeptide repeat domain"/>
    <property type="match status" value="2"/>
</dbReference>
<dbReference type="EMBL" id="BAFK01000006">
    <property type="protein sequence ID" value="GAB58513.1"/>
    <property type="molecule type" value="Genomic_DNA"/>
</dbReference>
<dbReference type="Pfam" id="PF14559">
    <property type="entry name" value="TPR_19"/>
    <property type="match status" value="1"/>
</dbReference>